<accession>A0AAQ3KFR9</accession>
<reference evidence="2 3" key="1">
    <citation type="submission" date="2023-10" db="EMBL/GenBank/DDBJ databases">
        <title>Chromosome-scale genome assembly provides insights into flower coloration mechanisms of Canna indica.</title>
        <authorList>
            <person name="Li C."/>
        </authorList>
    </citation>
    <scope>NUCLEOTIDE SEQUENCE [LARGE SCALE GENOMIC DNA]</scope>
    <source>
        <tissue evidence="2">Flower</tissue>
    </source>
</reference>
<dbReference type="EMBL" id="CP136894">
    <property type="protein sequence ID" value="WOL07887.1"/>
    <property type="molecule type" value="Genomic_DNA"/>
</dbReference>
<feature type="compositionally biased region" description="Low complexity" evidence="1">
    <location>
        <begin position="16"/>
        <end position="31"/>
    </location>
</feature>
<evidence type="ECO:0000256" key="1">
    <source>
        <dbReference type="SAM" id="MobiDB-lite"/>
    </source>
</evidence>
<sequence length="161" mass="18113">MAMEKKQSAEAEGEMLEPAAAAAGGISGEEAVSAQKLKEFLEAKTKKKIEFITPKTLPRNPRATAATPRRKMNPRKTARRRRSHNHRRSRWWCSRSASTAMGESSETSTKLKGCQQTSKGDTACVADTNEQWQMGNEGEIPLRCLRRCIHVCLYHNQNLRQ</sequence>
<dbReference type="Proteomes" id="UP001327560">
    <property type="component" value="Chromosome 5"/>
</dbReference>
<feature type="compositionally biased region" description="Basic residues" evidence="1">
    <location>
        <begin position="68"/>
        <end position="90"/>
    </location>
</feature>
<feature type="region of interest" description="Disordered" evidence="1">
    <location>
        <begin position="1"/>
        <end position="31"/>
    </location>
</feature>
<protein>
    <submittedName>
        <fullName evidence="2">Uncharacterized protein</fullName>
    </submittedName>
</protein>
<feature type="compositionally biased region" description="Low complexity" evidence="1">
    <location>
        <begin position="56"/>
        <end position="67"/>
    </location>
</feature>
<organism evidence="2 3">
    <name type="scientific">Canna indica</name>
    <name type="common">Indian-shot</name>
    <dbReference type="NCBI Taxonomy" id="4628"/>
    <lineage>
        <taxon>Eukaryota</taxon>
        <taxon>Viridiplantae</taxon>
        <taxon>Streptophyta</taxon>
        <taxon>Embryophyta</taxon>
        <taxon>Tracheophyta</taxon>
        <taxon>Spermatophyta</taxon>
        <taxon>Magnoliopsida</taxon>
        <taxon>Liliopsida</taxon>
        <taxon>Zingiberales</taxon>
        <taxon>Cannaceae</taxon>
        <taxon>Canna</taxon>
    </lineage>
</organism>
<gene>
    <name evidence="2" type="ORF">Cni_G16637</name>
</gene>
<keyword evidence="3" id="KW-1185">Reference proteome</keyword>
<proteinExistence type="predicted"/>
<evidence type="ECO:0000313" key="3">
    <source>
        <dbReference type="Proteomes" id="UP001327560"/>
    </source>
</evidence>
<dbReference type="AlphaFoldDB" id="A0AAQ3KFR9"/>
<feature type="region of interest" description="Disordered" evidence="1">
    <location>
        <begin position="53"/>
        <end position="90"/>
    </location>
</feature>
<evidence type="ECO:0000313" key="2">
    <source>
        <dbReference type="EMBL" id="WOL07887.1"/>
    </source>
</evidence>
<name>A0AAQ3KFR9_9LILI</name>